<dbReference type="SMART" id="SM00387">
    <property type="entry name" value="HATPase_c"/>
    <property type="match status" value="1"/>
</dbReference>
<protein>
    <recommendedName>
        <fullName evidence="3">histidine kinase</fullName>
        <ecNumber evidence="3">2.7.13.3</ecNumber>
    </recommendedName>
</protein>
<dbReference type="InterPro" id="IPR004358">
    <property type="entry name" value="Sig_transdc_His_kin-like_C"/>
</dbReference>
<dbReference type="PROSITE" id="PS50109">
    <property type="entry name" value="HIS_KIN"/>
    <property type="match status" value="1"/>
</dbReference>
<evidence type="ECO:0000256" key="9">
    <source>
        <dbReference type="ARBA" id="ARBA00022741"/>
    </source>
</evidence>
<evidence type="ECO:0000256" key="4">
    <source>
        <dbReference type="ARBA" id="ARBA00022475"/>
    </source>
</evidence>
<evidence type="ECO:0000256" key="8">
    <source>
        <dbReference type="ARBA" id="ARBA00022692"/>
    </source>
</evidence>
<name>A0ABS7SUA9_9BURK</name>
<feature type="domain" description="HAMP" evidence="16">
    <location>
        <begin position="154"/>
        <end position="206"/>
    </location>
</feature>
<organism evidence="17 18">
    <name type="scientific">Massilia soli</name>
    <dbReference type="NCBI Taxonomy" id="2792854"/>
    <lineage>
        <taxon>Bacteria</taxon>
        <taxon>Pseudomonadati</taxon>
        <taxon>Pseudomonadota</taxon>
        <taxon>Betaproteobacteria</taxon>
        <taxon>Burkholderiales</taxon>
        <taxon>Oxalobacteraceae</taxon>
        <taxon>Telluria group</taxon>
        <taxon>Massilia</taxon>
    </lineage>
</organism>
<keyword evidence="7" id="KW-0808">Transferase</keyword>
<dbReference type="SMART" id="SM00388">
    <property type="entry name" value="HisKA"/>
    <property type="match status" value="1"/>
</dbReference>
<keyword evidence="6" id="KW-0597">Phosphoprotein</keyword>
<keyword evidence="5" id="KW-0997">Cell inner membrane</keyword>
<sequence length="420" mass="45388">MLLAQTLSFAITLMERNQATTKLMMGYIEREVATSVALLDHLPADQRAQWLDRLARRSYTFILGPGIGGPPLDAELSAQVAESINTGIGKTYALAANAVSGERERLQVHLQLSDGSPLTIDIRPMPGVPLSPWLPLVLAGQLILLAVACWLAVRLATRPLLQLAHAADTLGPDLKANPLPEDGPTEVARAARAFNAMQERIGMYVADRIQILAAISHDLQTPITRMRLRLDLMDEGHEQDKMRQDLQQMEALVREGVEYARTLHGTAEEARRIDIDGLLDTMVCDYTDAGQRVRLHGQLGAPLLARPHALRRVVGNLIDNALKYAGAADVSVAEGEDGTVRITVADPGPGIPPELLDTVFTPFYRLEGSRNRDTGGTGLGLAIARQLSLAMDGELSLANRDGGGLAATLVLPSRLRVTDA</sequence>
<gene>
    <name evidence="17" type="ORF">I4X03_019955</name>
</gene>
<evidence type="ECO:0000313" key="18">
    <source>
        <dbReference type="Proteomes" id="UP000809349"/>
    </source>
</evidence>
<dbReference type="InterPro" id="IPR036097">
    <property type="entry name" value="HisK_dim/P_sf"/>
</dbReference>
<evidence type="ECO:0000259" key="15">
    <source>
        <dbReference type="PROSITE" id="PS50109"/>
    </source>
</evidence>
<evidence type="ECO:0000256" key="11">
    <source>
        <dbReference type="ARBA" id="ARBA00022840"/>
    </source>
</evidence>
<accession>A0ABS7SUA9</accession>
<evidence type="ECO:0000256" key="13">
    <source>
        <dbReference type="ARBA" id="ARBA00023012"/>
    </source>
</evidence>
<dbReference type="PANTHER" id="PTHR44936:SF5">
    <property type="entry name" value="SENSOR HISTIDINE KINASE ENVZ"/>
    <property type="match status" value="1"/>
</dbReference>
<evidence type="ECO:0000256" key="2">
    <source>
        <dbReference type="ARBA" id="ARBA00004429"/>
    </source>
</evidence>
<dbReference type="InterPro" id="IPR050980">
    <property type="entry name" value="2C_sensor_his_kinase"/>
</dbReference>
<keyword evidence="14" id="KW-0472">Membrane</keyword>
<evidence type="ECO:0000256" key="3">
    <source>
        <dbReference type="ARBA" id="ARBA00012438"/>
    </source>
</evidence>
<dbReference type="EMBL" id="JAFBIL020000008">
    <property type="protein sequence ID" value="MBZ2209548.1"/>
    <property type="molecule type" value="Genomic_DNA"/>
</dbReference>
<evidence type="ECO:0000256" key="6">
    <source>
        <dbReference type="ARBA" id="ARBA00022553"/>
    </source>
</evidence>
<dbReference type="InterPro" id="IPR003660">
    <property type="entry name" value="HAMP_dom"/>
</dbReference>
<dbReference type="Pfam" id="PF00512">
    <property type="entry name" value="HisKA"/>
    <property type="match status" value="1"/>
</dbReference>
<dbReference type="InterPro" id="IPR036890">
    <property type="entry name" value="HATPase_C_sf"/>
</dbReference>
<proteinExistence type="predicted"/>
<evidence type="ECO:0000256" key="12">
    <source>
        <dbReference type="ARBA" id="ARBA00022989"/>
    </source>
</evidence>
<evidence type="ECO:0000256" key="10">
    <source>
        <dbReference type="ARBA" id="ARBA00022777"/>
    </source>
</evidence>
<dbReference type="InterPro" id="IPR005467">
    <property type="entry name" value="His_kinase_dom"/>
</dbReference>
<keyword evidence="13" id="KW-0902">Two-component regulatory system</keyword>
<dbReference type="InterPro" id="IPR003661">
    <property type="entry name" value="HisK_dim/P_dom"/>
</dbReference>
<dbReference type="Gene3D" id="1.10.287.130">
    <property type="match status" value="1"/>
</dbReference>
<evidence type="ECO:0000256" key="5">
    <source>
        <dbReference type="ARBA" id="ARBA00022519"/>
    </source>
</evidence>
<keyword evidence="8" id="KW-0812">Transmembrane</keyword>
<dbReference type="Proteomes" id="UP000809349">
    <property type="component" value="Unassembled WGS sequence"/>
</dbReference>
<dbReference type="CDD" id="cd06225">
    <property type="entry name" value="HAMP"/>
    <property type="match status" value="1"/>
</dbReference>
<dbReference type="SMART" id="SM00304">
    <property type="entry name" value="HAMP"/>
    <property type="match status" value="1"/>
</dbReference>
<comment type="subcellular location">
    <subcellularLocation>
        <location evidence="2">Cell inner membrane</location>
        <topology evidence="2">Multi-pass membrane protein</topology>
    </subcellularLocation>
</comment>
<evidence type="ECO:0000313" key="17">
    <source>
        <dbReference type="EMBL" id="MBZ2209548.1"/>
    </source>
</evidence>
<keyword evidence="10" id="KW-0418">Kinase</keyword>
<evidence type="ECO:0000256" key="7">
    <source>
        <dbReference type="ARBA" id="ARBA00022679"/>
    </source>
</evidence>
<dbReference type="InterPro" id="IPR003594">
    <property type="entry name" value="HATPase_dom"/>
</dbReference>
<keyword evidence="4" id="KW-1003">Cell membrane</keyword>
<dbReference type="PROSITE" id="PS50885">
    <property type="entry name" value="HAMP"/>
    <property type="match status" value="1"/>
</dbReference>
<keyword evidence="12" id="KW-1133">Transmembrane helix</keyword>
<dbReference type="PRINTS" id="PR00344">
    <property type="entry name" value="BCTRLSENSOR"/>
</dbReference>
<keyword evidence="11" id="KW-0067">ATP-binding</keyword>
<dbReference type="CDD" id="cd00082">
    <property type="entry name" value="HisKA"/>
    <property type="match status" value="1"/>
</dbReference>
<comment type="catalytic activity">
    <reaction evidence="1">
        <text>ATP + protein L-histidine = ADP + protein N-phospho-L-histidine.</text>
        <dbReference type="EC" id="2.7.13.3"/>
    </reaction>
</comment>
<feature type="domain" description="Histidine kinase" evidence="15">
    <location>
        <begin position="214"/>
        <end position="415"/>
    </location>
</feature>
<comment type="caution">
    <text evidence="17">The sequence shown here is derived from an EMBL/GenBank/DDBJ whole genome shotgun (WGS) entry which is preliminary data.</text>
</comment>
<dbReference type="Pfam" id="PF00672">
    <property type="entry name" value="HAMP"/>
    <property type="match status" value="1"/>
</dbReference>
<reference evidence="17 18" key="1">
    <citation type="submission" date="2021-01" db="EMBL/GenBank/DDBJ databases">
        <authorList>
            <person name="Ruan W."/>
            <person name="Khan S.A."/>
            <person name="Jeon C.O."/>
        </authorList>
    </citation>
    <scope>NUCLEOTIDE SEQUENCE [LARGE SCALE GENOMIC DNA]</scope>
    <source>
        <strain evidence="17 18">R798</strain>
    </source>
</reference>
<dbReference type="PANTHER" id="PTHR44936">
    <property type="entry name" value="SENSOR PROTEIN CREC"/>
    <property type="match status" value="1"/>
</dbReference>
<evidence type="ECO:0000259" key="16">
    <source>
        <dbReference type="PROSITE" id="PS50885"/>
    </source>
</evidence>
<evidence type="ECO:0000256" key="1">
    <source>
        <dbReference type="ARBA" id="ARBA00000085"/>
    </source>
</evidence>
<dbReference type="Gene3D" id="3.30.565.10">
    <property type="entry name" value="Histidine kinase-like ATPase, C-terminal domain"/>
    <property type="match status" value="1"/>
</dbReference>
<dbReference type="EC" id="2.7.13.3" evidence="3"/>
<dbReference type="SUPFAM" id="SSF47384">
    <property type="entry name" value="Homodimeric domain of signal transducing histidine kinase"/>
    <property type="match status" value="1"/>
</dbReference>
<dbReference type="Pfam" id="PF02518">
    <property type="entry name" value="HATPase_c"/>
    <property type="match status" value="1"/>
</dbReference>
<reference evidence="17 18" key="2">
    <citation type="submission" date="2021-08" db="EMBL/GenBank/DDBJ databases">
        <title>Massilia sp. R798.</title>
        <authorList>
            <person name="Baek J.H."/>
            <person name="Jung H.S."/>
            <person name="Kim K.R."/>
            <person name="Jeon C.O."/>
        </authorList>
    </citation>
    <scope>NUCLEOTIDE SEQUENCE [LARGE SCALE GENOMIC DNA]</scope>
    <source>
        <strain evidence="17 18">R798</strain>
    </source>
</reference>
<dbReference type="RefSeq" id="WP_223470086.1">
    <property type="nucleotide sequence ID" value="NZ_JAFBIL020000008.1"/>
</dbReference>
<dbReference type="SUPFAM" id="SSF55874">
    <property type="entry name" value="ATPase domain of HSP90 chaperone/DNA topoisomerase II/histidine kinase"/>
    <property type="match status" value="1"/>
</dbReference>
<keyword evidence="18" id="KW-1185">Reference proteome</keyword>
<keyword evidence="9" id="KW-0547">Nucleotide-binding</keyword>
<evidence type="ECO:0000256" key="14">
    <source>
        <dbReference type="ARBA" id="ARBA00023136"/>
    </source>
</evidence>